<evidence type="ECO:0000259" key="1">
    <source>
        <dbReference type="Pfam" id="PF01575"/>
    </source>
</evidence>
<accession>A0A1I5SVF7</accession>
<dbReference type="EMBL" id="FOXH01000005">
    <property type="protein sequence ID" value="SFP74755.1"/>
    <property type="molecule type" value="Genomic_DNA"/>
</dbReference>
<organism evidence="2 3">
    <name type="scientific">Pseudarcicella hirudinis</name>
    <dbReference type="NCBI Taxonomy" id="1079859"/>
    <lineage>
        <taxon>Bacteria</taxon>
        <taxon>Pseudomonadati</taxon>
        <taxon>Bacteroidota</taxon>
        <taxon>Cytophagia</taxon>
        <taxon>Cytophagales</taxon>
        <taxon>Flectobacillaceae</taxon>
        <taxon>Pseudarcicella</taxon>
    </lineage>
</organism>
<dbReference type="InterPro" id="IPR029069">
    <property type="entry name" value="HotDog_dom_sf"/>
</dbReference>
<dbReference type="SUPFAM" id="SSF54637">
    <property type="entry name" value="Thioesterase/thiol ester dehydrase-isomerase"/>
    <property type="match status" value="1"/>
</dbReference>
<dbReference type="OrthoDB" id="9801625at2"/>
<dbReference type="PANTHER" id="PTHR43437">
    <property type="entry name" value="HYDROXYACYL-THIOESTER DEHYDRATASE TYPE 2, MITOCHONDRIAL-RELATED"/>
    <property type="match status" value="1"/>
</dbReference>
<evidence type="ECO:0000313" key="2">
    <source>
        <dbReference type="EMBL" id="SFP74755.1"/>
    </source>
</evidence>
<name>A0A1I5SVF7_9BACT</name>
<dbReference type="Pfam" id="PF01575">
    <property type="entry name" value="MaoC_dehydratas"/>
    <property type="match status" value="1"/>
</dbReference>
<dbReference type="Gene3D" id="3.10.129.10">
    <property type="entry name" value="Hotdog Thioesterase"/>
    <property type="match status" value="1"/>
</dbReference>
<protein>
    <submittedName>
        <fullName evidence="2">Acyl dehydratase</fullName>
    </submittedName>
</protein>
<dbReference type="RefSeq" id="WP_092016777.1">
    <property type="nucleotide sequence ID" value="NZ_FOXH01000005.1"/>
</dbReference>
<gene>
    <name evidence="2" type="ORF">SAMN04515674_105233</name>
</gene>
<dbReference type="GO" id="GO:0019171">
    <property type="term" value="F:(3R)-hydroxyacyl-[acyl-carrier-protein] dehydratase activity"/>
    <property type="evidence" value="ECO:0007669"/>
    <property type="project" value="TreeGrafter"/>
</dbReference>
<proteinExistence type="predicted"/>
<dbReference type="InterPro" id="IPR050965">
    <property type="entry name" value="UPF0336/Enoyl-CoA_hydratase"/>
</dbReference>
<dbReference type="PANTHER" id="PTHR43437:SF3">
    <property type="entry name" value="HYDROXYACYL-THIOESTER DEHYDRATASE TYPE 2, MITOCHONDRIAL"/>
    <property type="match status" value="1"/>
</dbReference>
<keyword evidence="3" id="KW-1185">Reference proteome</keyword>
<dbReference type="STRING" id="1079859.SAMN04515674_105233"/>
<feature type="domain" description="MaoC-like" evidence="1">
    <location>
        <begin position="10"/>
        <end position="105"/>
    </location>
</feature>
<evidence type="ECO:0000313" key="3">
    <source>
        <dbReference type="Proteomes" id="UP000199306"/>
    </source>
</evidence>
<sequence length="134" mass="14881">MIESGTVYRHKFSFTQDDVILFAKVSGDNNPLHLDAEFAAGTPFKRPIIHGALASSVFSKIMGTEFPGFGSVYLKQTSEYKRPMFVDNEYEAVFTVTAINADKHTAEISTEIFDVQTGKKTTEGSALIMNKDQF</sequence>
<dbReference type="AlphaFoldDB" id="A0A1I5SVF7"/>
<dbReference type="Proteomes" id="UP000199306">
    <property type="component" value="Unassembled WGS sequence"/>
</dbReference>
<dbReference type="GO" id="GO:0006633">
    <property type="term" value="P:fatty acid biosynthetic process"/>
    <property type="evidence" value="ECO:0007669"/>
    <property type="project" value="TreeGrafter"/>
</dbReference>
<dbReference type="CDD" id="cd03449">
    <property type="entry name" value="R_hydratase"/>
    <property type="match status" value="1"/>
</dbReference>
<dbReference type="InterPro" id="IPR002539">
    <property type="entry name" value="MaoC-like_dom"/>
</dbReference>
<reference evidence="2 3" key="1">
    <citation type="submission" date="2016-10" db="EMBL/GenBank/DDBJ databases">
        <authorList>
            <person name="de Groot N.N."/>
        </authorList>
    </citation>
    <scope>NUCLEOTIDE SEQUENCE [LARGE SCALE GENOMIC DNA]</scope>
    <source>
        <strain evidence="3">E92,LMG 26720,CCM 7988</strain>
    </source>
</reference>